<organism evidence="1 2">
    <name type="scientific">Trichothecium roseum</name>
    <dbReference type="NCBI Taxonomy" id="47278"/>
    <lineage>
        <taxon>Eukaryota</taxon>
        <taxon>Fungi</taxon>
        <taxon>Dikarya</taxon>
        <taxon>Ascomycota</taxon>
        <taxon>Pezizomycotina</taxon>
        <taxon>Sordariomycetes</taxon>
        <taxon>Hypocreomycetidae</taxon>
        <taxon>Hypocreales</taxon>
        <taxon>Hypocreales incertae sedis</taxon>
        <taxon>Trichothecium</taxon>
    </lineage>
</organism>
<protein>
    <submittedName>
        <fullName evidence="1">Uncharacterized protein</fullName>
    </submittedName>
</protein>
<proteinExistence type="predicted"/>
<comment type="caution">
    <text evidence="1">The sequence shown here is derived from an EMBL/GenBank/DDBJ whole genome shotgun (WGS) entry which is preliminary data.</text>
</comment>
<accession>A0ACC0VAC5</accession>
<reference evidence="1" key="1">
    <citation type="submission" date="2022-10" db="EMBL/GenBank/DDBJ databases">
        <title>Complete Genome of Trichothecium roseum strain YXFP-22015, a Plant Pathogen Isolated from Citrus.</title>
        <authorList>
            <person name="Wang Y."/>
            <person name="Zhu L."/>
        </authorList>
    </citation>
    <scope>NUCLEOTIDE SEQUENCE</scope>
    <source>
        <strain evidence="1">YXFP-22015</strain>
    </source>
</reference>
<evidence type="ECO:0000313" key="1">
    <source>
        <dbReference type="EMBL" id="KAI9903149.1"/>
    </source>
</evidence>
<sequence length="717" mass="78457">MPWGFRLRISERNLVFSFAHIETSITLVVASTLALLADKASLHYITTTTSFAGSAEVIKHFTGLSKHVQKKKEDVLNIVEGDNGVVFEIDTGLEFQISGGPYLPNLDDNFLTDRVVYLPITHFVALNADGKISQIRLQWDQGSLLKQIEIIGRTGRNWPIRDSRDQLALIQSCLKSSGHAHAAPGQNHNDVVIRTRGSSSNVLRDPHATLHKGFSREEMDEPEPGSVISPYAGKNRPRQRGFTEILGDEPEDDGSPTANRQSMISPHKAGANKNFQPMRLFDGQQEHHDDEETPKGNGKVYRKPDPSKYSHFDFADGSDPQDHPEAGVPLEDKPKSKHDSQWSFQDFVTPSKPVPSRGTRAQDVRHWDTEDSATSDASSIEPLGKGRRDAETHFELQDDGERVVHNDRNGSRARGSTQNENMGLYKNKLFDNEGGGQDSERALSNITNLKGRNQTFDPHFDMVDESPAPTQRKQDIPEARKKAVKMMDANWSAYDESPKPAKMNRPQGNGTAEANTGINIAGNGMGGRKGTGADFLYGGDVEESTGINIKGNGMGSKKGTGSDFLYSTDADVEPIKPQKSYRPQGNGTEEAKTGINIAGNGMGGKKGTGNDFLYSTDVDDEPIKPQKNYKPQDNGTEEVKTGITIAGNGMGGKKGTGNDFLYGGDSEESTGINIKGDGMGGKKGTNRDWLYGEEDVPKPPAPKSGGLTQKQRDFWDF</sequence>
<name>A0ACC0VAC5_9HYPO</name>
<dbReference type="Proteomes" id="UP001163324">
    <property type="component" value="Chromosome 2"/>
</dbReference>
<dbReference type="EMBL" id="CM047941">
    <property type="protein sequence ID" value="KAI9903149.1"/>
    <property type="molecule type" value="Genomic_DNA"/>
</dbReference>
<evidence type="ECO:0000313" key="2">
    <source>
        <dbReference type="Proteomes" id="UP001163324"/>
    </source>
</evidence>
<keyword evidence="2" id="KW-1185">Reference proteome</keyword>
<gene>
    <name evidence="1" type="ORF">N3K66_002501</name>
</gene>